<feature type="region of interest" description="Disordered" evidence="1">
    <location>
        <begin position="67"/>
        <end position="106"/>
    </location>
</feature>
<name>A0A1G4BRJ2_9PEZI</name>
<dbReference type="AlphaFoldDB" id="A0A1G4BRJ2"/>
<dbReference type="GeneID" id="34553916"/>
<sequence length="359" mass="40614">MFSPTLRKMRVNDARRQIEMFERSVARASQLASLEVVTKFAASNVAISYDLDWDLEEGALEDTWEGYESSLTDSDTEMKSSDGQGSADRPPRVDRLPDENDPADRRSDINSLLWLLTASNIEPDHVYRNTSRTEASDSDVSMADSEDIEQRTIDMAEVQREPDTQSGRLESAQTPEMSTSVNPPEPGVNIATIGAPLATDNELSAKRFPPGIHIEHVENVERIEGTEYGEDVGSLDMAQLEGSSQSAMPRPKDVEQQVLSPSTEKKPARITLEFLESIWDHCNILKDFCEWVDAHECNRTNLRKMLREPLNRSRSRHRKRTSLPYPPYGRSRSPLGVTMTTEWDEQDPKPAYSAERVKW</sequence>
<dbReference type="EMBL" id="MJBS01000004">
    <property type="protein sequence ID" value="OHF03887.1"/>
    <property type="molecule type" value="Genomic_DNA"/>
</dbReference>
<evidence type="ECO:0000313" key="2">
    <source>
        <dbReference type="EMBL" id="OHF03887.1"/>
    </source>
</evidence>
<comment type="caution">
    <text evidence="2">The sequence shown here is derived from an EMBL/GenBank/DDBJ whole genome shotgun (WGS) entry which is preliminary data.</text>
</comment>
<evidence type="ECO:0000256" key="1">
    <source>
        <dbReference type="SAM" id="MobiDB-lite"/>
    </source>
</evidence>
<feature type="region of interest" description="Disordered" evidence="1">
    <location>
        <begin position="308"/>
        <end position="359"/>
    </location>
</feature>
<dbReference type="Proteomes" id="UP000176998">
    <property type="component" value="Unassembled WGS sequence"/>
</dbReference>
<protein>
    <submittedName>
        <fullName evidence="2">Uncharacterized protein</fullName>
    </submittedName>
</protein>
<feature type="compositionally biased region" description="Polar residues" evidence="1">
    <location>
        <begin position="164"/>
        <end position="182"/>
    </location>
</feature>
<proteinExistence type="predicted"/>
<organism evidence="2 3">
    <name type="scientific">Colletotrichum orchidophilum</name>
    <dbReference type="NCBI Taxonomy" id="1209926"/>
    <lineage>
        <taxon>Eukaryota</taxon>
        <taxon>Fungi</taxon>
        <taxon>Dikarya</taxon>
        <taxon>Ascomycota</taxon>
        <taxon>Pezizomycotina</taxon>
        <taxon>Sordariomycetes</taxon>
        <taxon>Hypocreomycetidae</taxon>
        <taxon>Glomerellales</taxon>
        <taxon>Glomerellaceae</taxon>
        <taxon>Colletotrichum</taxon>
    </lineage>
</organism>
<accession>A0A1G4BRJ2</accession>
<evidence type="ECO:0000313" key="3">
    <source>
        <dbReference type="Proteomes" id="UP000176998"/>
    </source>
</evidence>
<reference evidence="2 3" key="1">
    <citation type="submission" date="2016-09" db="EMBL/GenBank/DDBJ databases">
        <authorList>
            <person name="Capua I."/>
            <person name="De Benedictis P."/>
            <person name="Joannis T."/>
            <person name="Lombin L.H."/>
            <person name="Cattoli G."/>
        </authorList>
    </citation>
    <scope>NUCLEOTIDE SEQUENCE [LARGE SCALE GENOMIC DNA]</scope>
    <source>
        <strain evidence="2 3">IMI 309357</strain>
    </source>
</reference>
<feature type="compositionally biased region" description="Basic and acidic residues" evidence="1">
    <location>
        <begin position="89"/>
        <end position="106"/>
    </location>
</feature>
<feature type="region of interest" description="Disordered" evidence="1">
    <location>
        <begin position="127"/>
        <end position="146"/>
    </location>
</feature>
<dbReference type="OrthoDB" id="4844018at2759"/>
<keyword evidence="3" id="KW-1185">Reference proteome</keyword>
<dbReference type="RefSeq" id="XP_022481023.1">
    <property type="nucleotide sequence ID" value="XM_022612406.1"/>
</dbReference>
<gene>
    <name evidence="2" type="ORF">CORC01_00749</name>
</gene>
<feature type="region of interest" description="Disordered" evidence="1">
    <location>
        <begin position="156"/>
        <end position="187"/>
    </location>
</feature>